<dbReference type="InterPro" id="IPR035472">
    <property type="entry name" value="RpiR-like_SIS"/>
</dbReference>
<dbReference type="InterPro" id="IPR009057">
    <property type="entry name" value="Homeodomain-like_sf"/>
</dbReference>
<dbReference type="Gene3D" id="1.10.10.10">
    <property type="entry name" value="Winged helix-like DNA-binding domain superfamily/Winged helix DNA-binding domain"/>
    <property type="match status" value="1"/>
</dbReference>
<dbReference type="AlphaFoldDB" id="A0A2S4M026"/>
<dbReference type="SUPFAM" id="SSF53697">
    <property type="entry name" value="SIS domain"/>
    <property type="match status" value="1"/>
</dbReference>
<dbReference type="Proteomes" id="UP000236919">
    <property type="component" value="Unassembled WGS sequence"/>
</dbReference>
<accession>A0A2S4M026</accession>
<keyword evidence="3" id="KW-0804">Transcription</keyword>
<keyword evidence="1" id="KW-0805">Transcription regulation</keyword>
<feature type="domain" description="SIS" evidence="5">
    <location>
        <begin position="134"/>
        <end position="271"/>
    </location>
</feature>
<dbReference type="InterPro" id="IPR036388">
    <property type="entry name" value="WH-like_DNA-bd_sf"/>
</dbReference>
<evidence type="ECO:0000256" key="1">
    <source>
        <dbReference type="ARBA" id="ARBA00023015"/>
    </source>
</evidence>
<dbReference type="Pfam" id="PF01380">
    <property type="entry name" value="SIS"/>
    <property type="match status" value="1"/>
</dbReference>
<dbReference type="InterPro" id="IPR001347">
    <property type="entry name" value="SIS_dom"/>
</dbReference>
<dbReference type="InterPro" id="IPR000281">
    <property type="entry name" value="HTH_RpiR"/>
</dbReference>
<proteinExistence type="predicted"/>
<organism evidence="6 7">
    <name type="scientific">Bosea psychrotolerans</name>
    <dbReference type="NCBI Taxonomy" id="1871628"/>
    <lineage>
        <taxon>Bacteria</taxon>
        <taxon>Pseudomonadati</taxon>
        <taxon>Pseudomonadota</taxon>
        <taxon>Alphaproteobacteria</taxon>
        <taxon>Hyphomicrobiales</taxon>
        <taxon>Boseaceae</taxon>
        <taxon>Bosea</taxon>
    </lineage>
</organism>
<evidence type="ECO:0000259" key="4">
    <source>
        <dbReference type="PROSITE" id="PS51071"/>
    </source>
</evidence>
<evidence type="ECO:0000313" key="7">
    <source>
        <dbReference type="Proteomes" id="UP000236919"/>
    </source>
</evidence>
<dbReference type="InterPro" id="IPR046348">
    <property type="entry name" value="SIS_dom_sf"/>
</dbReference>
<feature type="domain" description="HTH rpiR-type" evidence="4">
    <location>
        <begin position="8"/>
        <end position="84"/>
    </location>
</feature>
<evidence type="ECO:0000259" key="5">
    <source>
        <dbReference type="PROSITE" id="PS51464"/>
    </source>
</evidence>
<dbReference type="GO" id="GO:0003700">
    <property type="term" value="F:DNA-binding transcription factor activity"/>
    <property type="evidence" value="ECO:0007669"/>
    <property type="project" value="InterPro"/>
</dbReference>
<name>A0A2S4M026_9HYPH</name>
<dbReference type="SUPFAM" id="SSF46689">
    <property type="entry name" value="Homeodomain-like"/>
    <property type="match status" value="1"/>
</dbReference>
<dbReference type="GO" id="GO:0097367">
    <property type="term" value="F:carbohydrate derivative binding"/>
    <property type="evidence" value="ECO:0007669"/>
    <property type="project" value="InterPro"/>
</dbReference>
<dbReference type="CDD" id="cd05013">
    <property type="entry name" value="SIS_RpiR"/>
    <property type="match status" value="1"/>
</dbReference>
<evidence type="ECO:0000313" key="6">
    <source>
        <dbReference type="EMBL" id="POR48073.1"/>
    </source>
</evidence>
<gene>
    <name evidence="6" type="ORF">CYD53_11696</name>
</gene>
<protein>
    <submittedName>
        <fullName evidence="6">RpiR family transcriptional regulator</fullName>
    </submittedName>
</protein>
<dbReference type="InterPro" id="IPR047640">
    <property type="entry name" value="RpiR-like"/>
</dbReference>
<dbReference type="EMBL" id="PQFZ01000016">
    <property type="protein sequence ID" value="POR48073.1"/>
    <property type="molecule type" value="Genomic_DNA"/>
</dbReference>
<dbReference type="PROSITE" id="PS51464">
    <property type="entry name" value="SIS"/>
    <property type="match status" value="1"/>
</dbReference>
<dbReference type="GO" id="GO:0003677">
    <property type="term" value="F:DNA binding"/>
    <property type="evidence" value="ECO:0007669"/>
    <property type="project" value="UniProtKB-KW"/>
</dbReference>
<dbReference type="Gene3D" id="3.40.50.10490">
    <property type="entry name" value="Glucose-6-phosphate isomerase like protein, domain 1"/>
    <property type="match status" value="1"/>
</dbReference>
<comment type="caution">
    <text evidence="6">The sequence shown here is derived from an EMBL/GenBank/DDBJ whole genome shotgun (WGS) entry which is preliminary data.</text>
</comment>
<dbReference type="PROSITE" id="PS51071">
    <property type="entry name" value="HTH_RPIR"/>
    <property type="match status" value="1"/>
</dbReference>
<dbReference type="GO" id="GO:1901135">
    <property type="term" value="P:carbohydrate derivative metabolic process"/>
    <property type="evidence" value="ECO:0007669"/>
    <property type="project" value="InterPro"/>
</dbReference>
<dbReference type="OrthoDB" id="9814676at2"/>
<evidence type="ECO:0000256" key="3">
    <source>
        <dbReference type="ARBA" id="ARBA00023163"/>
    </source>
</evidence>
<dbReference type="PANTHER" id="PTHR30514">
    <property type="entry name" value="GLUCOKINASE"/>
    <property type="match status" value="1"/>
</dbReference>
<dbReference type="PANTHER" id="PTHR30514:SF18">
    <property type="entry name" value="RPIR-FAMILY TRANSCRIPTIONAL REGULATOR"/>
    <property type="match status" value="1"/>
</dbReference>
<reference evidence="6 7" key="1">
    <citation type="submission" date="2018-01" db="EMBL/GenBank/DDBJ databases">
        <title>Genomic Encyclopedia of Type Strains, Phase III (KMG-III): the genomes of soil and plant-associated and newly described type strains.</title>
        <authorList>
            <person name="Whitman W."/>
        </authorList>
    </citation>
    <scope>NUCLEOTIDE SEQUENCE [LARGE SCALE GENOMIC DNA]</scope>
    <source>
        <strain evidence="6 7">1131</strain>
    </source>
</reference>
<keyword evidence="2" id="KW-0238">DNA-binding</keyword>
<dbReference type="Pfam" id="PF01418">
    <property type="entry name" value="HTH_6"/>
    <property type="match status" value="1"/>
</dbReference>
<sequence length="301" mass="32292">MIPAMDQIGVATALDAQFDELPPQLQAVARWVLDHPADVALLTTREQARRAGLAPATFTRLAQRLGLPGYDALRTAYAASLRQRPDGFANRATELLERHGDEGDSAIAQDMFAALAEHVRALRAPQSVACLERAAVLLANARSVFCFGLRSAFPAVYMFDYIRTLIGAESVLADTAGGRGIDALRRIGPGDVLFVISVSPYTRLTLQAAAYARDKGASIVALTDSAHSPLAALADETVLVRTETPSFFHSMTPAFAAVECLAALMTARRGKPALDAIAASEAQLDAFSTFEIPRRTKRRPS</sequence>
<keyword evidence="7" id="KW-1185">Reference proteome</keyword>
<evidence type="ECO:0000256" key="2">
    <source>
        <dbReference type="ARBA" id="ARBA00023125"/>
    </source>
</evidence>